<gene>
    <name evidence="1" type="ORF">Scep_021530</name>
</gene>
<keyword evidence="2" id="KW-1185">Reference proteome</keyword>
<protein>
    <submittedName>
        <fullName evidence="1">Uncharacterized protein</fullName>
    </submittedName>
</protein>
<proteinExistence type="predicted"/>
<dbReference type="Proteomes" id="UP001419268">
    <property type="component" value="Unassembled WGS sequence"/>
</dbReference>
<organism evidence="1 2">
    <name type="scientific">Stephania cephalantha</name>
    <dbReference type="NCBI Taxonomy" id="152367"/>
    <lineage>
        <taxon>Eukaryota</taxon>
        <taxon>Viridiplantae</taxon>
        <taxon>Streptophyta</taxon>
        <taxon>Embryophyta</taxon>
        <taxon>Tracheophyta</taxon>
        <taxon>Spermatophyta</taxon>
        <taxon>Magnoliopsida</taxon>
        <taxon>Ranunculales</taxon>
        <taxon>Menispermaceae</taxon>
        <taxon>Menispermoideae</taxon>
        <taxon>Cissampelideae</taxon>
        <taxon>Stephania</taxon>
    </lineage>
</organism>
<reference evidence="1 2" key="1">
    <citation type="submission" date="2024-01" db="EMBL/GenBank/DDBJ databases">
        <title>Genome assemblies of Stephania.</title>
        <authorList>
            <person name="Yang L."/>
        </authorList>
    </citation>
    <scope>NUCLEOTIDE SEQUENCE [LARGE SCALE GENOMIC DNA]</scope>
    <source>
        <strain evidence="1">JXDWG</strain>
        <tissue evidence="1">Leaf</tissue>
    </source>
</reference>
<name>A0AAP0I1H3_9MAGN</name>
<accession>A0AAP0I1H3</accession>
<dbReference type="AlphaFoldDB" id="A0AAP0I1H3"/>
<comment type="caution">
    <text evidence="1">The sequence shown here is derived from an EMBL/GenBank/DDBJ whole genome shotgun (WGS) entry which is preliminary data.</text>
</comment>
<evidence type="ECO:0000313" key="1">
    <source>
        <dbReference type="EMBL" id="KAK9104686.1"/>
    </source>
</evidence>
<evidence type="ECO:0000313" key="2">
    <source>
        <dbReference type="Proteomes" id="UP001419268"/>
    </source>
</evidence>
<dbReference type="EMBL" id="JBBNAG010000009">
    <property type="protein sequence ID" value="KAK9104686.1"/>
    <property type="molecule type" value="Genomic_DNA"/>
</dbReference>
<sequence>MTLKSSSSIVAIRDEDEGSHVSCSLFVDSLHEHTSFHLIVYINPQKTLFSTAHIYRSAIARHAKQNLCYSIHIRDHNGWTTNSNYKEWVKAYTFISGIRSISSFVEFVNNLFVEFFTSL</sequence>